<comment type="cofactor">
    <cofactor evidence="1">
        <name>pyridoxal 5'-phosphate</name>
        <dbReference type="ChEBI" id="CHEBI:597326"/>
    </cofactor>
</comment>
<dbReference type="GO" id="GO:0042802">
    <property type="term" value="F:identical protein binding"/>
    <property type="evidence" value="ECO:0007669"/>
    <property type="project" value="TreeGrafter"/>
</dbReference>
<evidence type="ECO:0000313" key="9">
    <source>
        <dbReference type="Proteomes" id="UP000179920"/>
    </source>
</evidence>
<dbReference type="EMBL" id="LT558133">
    <property type="protein sequence ID" value="SAM85370.1"/>
    <property type="molecule type" value="Genomic_DNA"/>
</dbReference>
<dbReference type="EMBL" id="ULHB01000116">
    <property type="protein sequence ID" value="SYW82542.1"/>
    <property type="molecule type" value="Genomic_DNA"/>
</dbReference>
<evidence type="ECO:0000256" key="5">
    <source>
        <dbReference type="ARBA" id="ARBA00022898"/>
    </source>
</evidence>
<dbReference type="InterPro" id="IPR005814">
    <property type="entry name" value="Aminotrans_3"/>
</dbReference>
<evidence type="ECO:0000256" key="3">
    <source>
        <dbReference type="ARBA" id="ARBA00022576"/>
    </source>
</evidence>
<dbReference type="PANTHER" id="PTHR11986">
    <property type="entry name" value="AMINOTRANSFERASE CLASS III"/>
    <property type="match status" value="1"/>
</dbReference>
<accession>A0A1K0GBF1</accession>
<keyword evidence="10" id="KW-1185">Reference proteome</keyword>
<dbReference type="OrthoDB" id="10260828at2759"/>
<protein>
    <submittedName>
        <fullName evidence="7">Related to acetylornithine aminotransferase</fullName>
    </submittedName>
</protein>
<dbReference type="InterPro" id="IPR015421">
    <property type="entry name" value="PyrdxlP-dep_Trfase_major"/>
</dbReference>
<keyword evidence="4 7" id="KW-0808">Transferase</keyword>
<evidence type="ECO:0000313" key="7">
    <source>
        <dbReference type="EMBL" id="SAM85370.1"/>
    </source>
</evidence>
<dbReference type="GO" id="GO:0030170">
    <property type="term" value="F:pyridoxal phosphate binding"/>
    <property type="evidence" value="ECO:0007669"/>
    <property type="project" value="InterPro"/>
</dbReference>
<evidence type="ECO:0000313" key="8">
    <source>
        <dbReference type="EMBL" id="SYW82542.1"/>
    </source>
</evidence>
<dbReference type="InterPro" id="IPR015422">
    <property type="entry name" value="PyrdxlP-dep_Trfase_small"/>
</dbReference>
<evidence type="ECO:0000256" key="6">
    <source>
        <dbReference type="SAM" id="MobiDB-lite"/>
    </source>
</evidence>
<feature type="region of interest" description="Disordered" evidence="6">
    <location>
        <begin position="513"/>
        <end position="546"/>
    </location>
</feature>
<evidence type="ECO:0000256" key="2">
    <source>
        <dbReference type="ARBA" id="ARBA00008954"/>
    </source>
</evidence>
<dbReference type="GO" id="GO:0005759">
    <property type="term" value="C:mitochondrial matrix"/>
    <property type="evidence" value="ECO:0007669"/>
    <property type="project" value="TreeGrafter"/>
</dbReference>
<dbReference type="Proteomes" id="UP000179920">
    <property type="component" value="Chromosome XVII"/>
</dbReference>
<gene>
    <name evidence="8" type="ORF">UBRO2_04664</name>
    <name evidence="7" type="ORF">UBRO_07330</name>
</gene>
<keyword evidence="5" id="KW-0663">Pyridoxal phosphate</keyword>
<dbReference type="InterPro" id="IPR050103">
    <property type="entry name" value="Class-III_PLP-dep_AT"/>
</dbReference>
<dbReference type="Pfam" id="PF00202">
    <property type="entry name" value="Aminotran_3"/>
    <property type="match status" value="1"/>
</dbReference>
<dbReference type="SUPFAM" id="SSF53383">
    <property type="entry name" value="PLP-dependent transferases"/>
    <property type="match status" value="1"/>
</dbReference>
<dbReference type="FunFam" id="3.40.640.10:FF:000004">
    <property type="entry name" value="Acetylornithine aminotransferase"/>
    <property type="match status" value="1"/>
</dbReference>
<dbReference type="InterPro" id="IPR015424">
    <property type="entry name" value="PyrdxlP-dep_Trfase"/>
</dbReference>
<evidence type="ECO:0000256" key="1">
    <source>
        <dbReference type="ARBA" id="ARBA00001933"/>
    </source>
</evidence>
<dbReference type="PROSITE" id="PS00600">
    <property type="entry name" value="AA_TRANSFER_CLASS_3"/>
    <property type="match status" value="1"/>
</dbReference>
<dbReference type="InterPro" id="IPR049704">
    <property type="entry name" value="Aminotrans_3_PPA_site"/>
</dbReference>
<dbReference type="PANTHER" id="PTHR11986:SF79">
    <property type="entry name" value="ACETYLORNITHINE AMINOTRANSFERASE, MITOCHONDRIAL"/>
    <property type="match status" value="1"/>
</dbReference>
<organism evidence="7 9">
    <name type="scientific">Ustilago bromivora</name>
    <dbReference type="NCBI Taxonomy" id="307758"/>
    <lineage>
        <taxon>Eukaryota</taxon>
        <taxon>Fungi</taxon>
        <taxon>Dikarya</taxon>
        <taxon>Basidiomycota</taxon>
        <taxon>Ustilaginomycotina</taxon>
        <taxon>Ustilaginomycetes</taxon>
        <taxon>Ustilaginales</taxon>
        <taxon>Ustilaginaceae</taxon>
        <taxon>Ustilago</taxon>
    </lineage>
</organism>
<dbReference type="Proteomes" id="UP000658997">
    <property type="component" value="Unassembled WGS sequence"/>
</dbReference>
<feature type="compositionally biased region" description="Polar residues" evidence="6">
    <location>
        <begin position="525"/>
        <end position="538"/>
    </location>
</feature>
<dbReference type="GO" id="GO:0008483">
    <property type="term" value="F:transaminase activity"/>
    <property type="evidence" value="ECO:0007669"/>
    <property type="project" value="UniProtKB-KW"/>
</dbReference>
<dbReference type="Pfam" id="PF20180">
    <property type="entry name" value="UQCC2_CBP6"/>
    <property type="match status" value="1"/>
</dbReference>
<comment type="similarity">
    <text evidence="2">Belongs to the class-III pyridoxal-phosphate-dependent aminotransferase family.</text>
</comment>
<dbReference type="CDD" id="cd00610">
    <property type="entry name" value="OAT_like"/>
    <property type="match status" value="1"/>
</dbReference>
<feature type="compositionally biased region" description="Low complexity" evidence="6">
    <location>
        <begin position="513"/>
        <end position="524"/>
    </location>
</feature>
<keyword evidence="3 7" id="KW-0032">Aminotransferase</keyword>
<reference evidence="7" key="2">
    <citation type="submission" date="2016-04" db="EMBL/GenBank/DDBJ databases">
        <authorList>
            <person name="Evans L.H."/>
            <person name="Alamgir A."/>
            <person name="Owens N."/>
            <person name="Weber N.D."/>
            <person name="Virtaneva K."/>
            <person name="Barbian K."/>
            <person name="Babar A."/>
            <person name="Rosenke K."/>
        </authorList>
    </citation>
    <scope>NUCLEOTIDE SEQUENCE</scope>
    <source>
        <strain evidence="7">UB2112</strain>
    </source>
</reference>
<sequence length="697" mass="74663">MAATRVALTSSMRRSQASLSLARPHIRLLATHAANKPATASSSTKKPCADYISLSHPDGDASRGSKIADTLDRFSHSVLATYSRPQLIFTRGNGLDLYAAADPNTNAGHTERKYLDFSSGIAVNSLGHADPEIAEIAADQSAKLVHASNLYHNQWSGELADRMVTLTHKHGGMGFEKGTKPSTPDSAGLKVFLANSGTEANEAALKFARKAAKSYPTKGSDKKTGLVSFKNAFHGRTMGALAMTPNPKYQAPFAPLIGDVKVGTYNDVAGVENLIDETTAGVIVEPVQGEGGIFPASLEFLQALRKRCDEAGAMLIFDEIQCGLFRAGTLWCHSEYPTNAHPDMVTIAKPLANGFPIGAVLMRDSVANLIAVGDHGTTFGGGPLTSRIAHHVLGRLASNELGESMMESSQALFSRLKNLVAMFPDLLLNDPEAGKPSPRGKGLIVGVSTKDPAHAGKVVALARQRGLLILTAGSDTIRILPSLTVTREQVDKAVDIIESCLLVVRDELSRSTSTSASHSSASKSIGQQARAFSTTSRTCAPAPTKDVATSEEIQSLYKEFISLAQSWPKDPLRPEIDFGNSIIAAAQTSLLSIQSQSSLHPEQVHAKLPGNLLPDPLPGTKTLTKAELDYARKSLGLLQELKENKVSMEYPLPESMLKPKSQPEYYDRLIRSIDRAVKGQSVSPSLGERVRRFFGRA</sequence>
<evidence type="ECO:0000256" key="4">
    <source>
        <dbReference type="ARBA" id="ARBA00022679"/>
    </source>
</evidence>
<proteinExistence type="inferred from homology"/>
<reference evidence="8" key="3">
    <citation type="submission" date="2018-08" db="EMBL/GenBank/DDBJ databases">
        <authorList>
            <person name="Guldener U."/>
        </authorList>
    </citation>
    <scope>NUCLEOTIDE SEQUENCE</scope>
    <source>
        <strain evidence="8">UB2</strain>
    </source>
</reference>
<dbReference type="AlphaFoldDB" id="A0A1K0GBF1"/>
<name>A0A1K0GBF1_9BASI</name>
<dbReference type="Gene3D" id="3.40.640.10">
    <property type="entry name" value="Type I PLP-dependent aspartate aminotransferase-like (Major domain)"/>
    <property type="match status" value="1"/>
</dbReference>
<evidence type="ECO:0000313" key="10">
    <source>
        <dbReference type="Proteomes" id="UP000658997"/>
    </source>
</evidence>
<dbReference type="Gene3D" id="3.90.1150.10">
    <property type="entry name" value="Aspartate Aminotransferase, domain 1"/>
    <property type="match status" value="1"/>
</dbReference>
<reference evidence="9" key="1">
    <citation type="submission" date="2016-04" db="EMBL/GenBank/DDBJ databases">
        <authorList>
            <person name="Guldener U."/>
            <person name="Guldener U."/>
        </authorList>
    </citation>
    <scope>NUCLEOTIDE SEQUENCE [LARGE SCALE GENOMIC DNA]</scope>
    <source>
        <strain evidence="9">UB2112</strain>
    </source>
</reference>